<dbReference type="EMBL" id="MU806013">
    <property type="protein sequence ID" value="KAJ3842205.1"/>
    <property type="molecule type" value="Genomic_DNA"/>
</dbReference>
<reference evidence="2" key="1">
    <citation type="submission" date="2022-08" db="EMBL/GenBank/DDBJ databases">
        <authorList>
            <consortium name="DOE Joint Genome Institute"/>
            <person name="Min B."/>
            <person name="Riley R."/>
            <person name="Sierra-Patev S."/>
            <person name="Naranjo-Ortiz M."/>
            <person name="Looney B."/>
            <person name="Konkel Z."/>
            <person name="Slot J.C."/>
            <person name="Sakamoto Y."/>
            <person name="Steenwyk J.L."/>
            <person name="Rokas A."/>
            <person name="Carro J."/>
            <person name="Camarero S."/>
            <person name="Ferreira P."/>
            <person name="Molpeceres G."/>
            <person name="Ruiz-Duenas F.J."/>
            <person name="Serrano A."/>
            <person name="Henrissat B."/>
            <person name="Drula E."/>
            <person name="Hughes K.W."/>
            <person name="Mata J.L."/>
            <person name="Ishikawa N.K."/>
            <person name="Vargas-Isla R."/>
            <person name="Ushijima S."/>
            <person name="Smith C.A."/>
            <person name="Ahrendt S."/>
            <person name="Andreopoulos W."/>
            <person name="He G."/>
            <person name="Labutti K."/>
            <person name="Lipzen A."/>
            <person name="Ng V."/>
            <person name="Sandor L."/>
            <person name="Barry K."/>
            <person name="Martinez A.T."/>
            <person name="Xiao Y."/>
            <person name="Gibbons J.G."/>
            <person name="Terashima K."/>
            <person name="Hibbett D.S."/>
            <person name="Grigoriev I.V."/>
        </authorList>
    </citation>
    <scope>NUCLEOTIDE SEQUENCE</scope>
    <source>
        <strain evidence="2">TFB9207</strain>
    </source>
</reference>
<feature type="domain" description="DUF6699" evidence="1">
    <location>
        <begin position="61"/>
        <end position="181"/>
    </location>
</feature>
<gene>
    <name evidence="2" type="ORF">F5878DRAFT_650127</name>
</gene>
<keyword evidence="3" id="KW-1185">Reference proteome</keyword>
<accession>A0AA38UI87</accession>
<evidence type="ECO:0000313" key="2">
    <source>
        <dbReference type="EMBL" id="KAJ3842205.1"/>
    </source>
</evidence>
<dbReference type="Proteomes" id="UP001163846">
    <property type="component" value="Unassembled WGS sequence"/>
</dbReference>
<name>A0AA38UI87_9AGAR</name>
<evidence type="ECO:0000259" key="1">
    <source>
        <dbReference type="Pfam" id="PF20415"/>
    </source>
</evidence>
<sequence length="206" mass="23481">MNPYGYPAPGYYHPQQQYYPPQPPYYAQGYPNPQFPPPTPTRSTKYPSLHHILAADSTSLKIDLKQKPRAVITGSTFHAYAEQYAMAMPTYHIRLISKSFPWSIEIKATTPITCEAVWDALHLALQQHIADSEWGLAVGEKKLRETIEKAAKKRAETDSDKALKRIDWLGESTIFRGLEKIEDFQKMRLLPGVDPCSETWVVKMSD</sequence>
<comment type="caution">
    <text evidence="2">The sequence shown here is derived from an EMBL/GenBank/DDBJ whole genome shotgun (WGS) entry which is preliminary data.</text>
</comment>
<dbReference type="AlphaFoldDB" id="A0AA38UI87"/>
<organism evidence="2 3">
    <name type="scientific">Lentinula raphanica</name>
    <dbReference type="NCBI Taxonomy" id="153919"/>
    <lineage>
        <taxon>Eukaryota</taxon>
        <taxon>Fungi</taxon>
        <taxon>Dikarya</taxon>
        <taxon>Basidiomycota</taxon>
        <taxon>Agaricomycotina</taxon>
        <taxon>Agaricomycetes</taxon>
        <taxon>Agaricomycetidae</taxon>
        <taxon>Agaricales</taxon>
        <taxon>Marasmiineae</taxon>
        <taxon>Omphalotaceae</taxon>
        <taxon>Lentinula</taxon>
    </lineage>
</organism>
<dbReference type="Pfam" id="PF20415">
    <property type="entry name" value="DUF6699"/>
    <property type="match status" value="1"/>
</dbReference>
<dbReference type="InterPro" id="IPR046522">
    <property type="entry name" value="DUF6699"/>
</dbReference>
<evidence type="ECO:0000313" key="3">
    <source>
        <dbReference type="Proteomes" id="UP001163846"/>
    </source>
</evidence>
<protein>
    <recommendedName>
        <fullName evidence="1">DUF6699 domain-containing protein</fullName>
    </recommendedName>
</protein>
<proteinExistence type="predicted"/>